<dbReference type="AlphaFoldDB" id="K2GG97"/>
<organism evidence="3">
    <name type="scientific">uncultured bacterium</name>
    <name type="common">gcode 4</name>
    <dbReference type="NCBI Taxonomy" id="1234023"/>
    <lineage>
        <taxon>Bacteria</taxon>
        <taxon>environmental samples</taxon>
    </lineage>
</organism>
<gene>
    <name evidence="3" type="ORF">ACD_2C00177G0005</name>
</gene>
<feature type="transmembrane region" description="Helical" evidence="2">
    <location>
        <begin position="170"/>
        <end position="195"/>
    </location>
</feature>
<keyword evidence="2" id="KW-0472">Membrane</keyword>
<sequence length="373" mass="44836">MIKEQKLSENALEELEKNQVEIDETLRLVSEGVVTKIELYNFLTEKRNEVKKILIWNEYFERKFSNWIRRQVLRSPPWDWFAKTLDAEDLDNLYQFIKQILLNNNNIIKDINNKQLKKEKLEITKEKEALLEITKEKEAKIEEIWEKRTLELQQWFNDLKNEYATEERKWLVVSLTVFVVLIISSFLPICVYIWLIWSEKIIFWFLILVILLIYTFMLATDKNLKPEEKWIEKVENFIKKRELLKILLLSILAFSFGSMVAQIDFQKKWNLDFSNLLPFVPFELITLTFLYFCVYQFSKAKNLRIEHQNKIAIISWYKALLAHEEMTWKEIRMSHFLPNISNVLFCKSNDSNDSNLPIEKIMDLAKIAKETSR</sequence>
<keyword evidence="2" id="KW-1133">Transmembrane helix</keyword>
<feature type="transmembrane region" description="Helical" evidence="2">
    <location>
        <begin position="243"/>
        <end position="263"/>
    </location>
</feature>
<evidence type="ECO:0000313" key="3">
    <source>
        <dbReference type="EMBL" id="EKE29429.1"/>
    </source>
</evidence>
<keyword evidence="1" id="KW-0175">Coiled coil</keyword>
<evidence type="ECO:0000256" key="2">
    <source>
        <dbReference type="SAM" id="Phobius"/>
    </source>
</evidence>
<keyword evidence="2" id="KW-0812">Transmembrane</keyword>
<feature type="transmembrane region" description="Helical" evidence="2">
    <location>
        <begin position="201"/>
        <end position="219"/>
    </location>
</feature>
<proteinExistence type="predicted"/>
<dbReference type="EMBL" id="AMFJ01000177">
    <property type="protein sequence ID" value="EKE29429.1"/>
    <property type="molecule type" value="Genomic_DNA"/>
</dbReference>
<feature type="coiled-coil region" evidence="1">
    <location>
        <begin position="104"/>
        <end position="136"/>
    </location>
</feature>
<protein>
    <submittedName>
        <fullName evidence="3">Uncharacterized protein</fullName>
    </submittedName>
</protein>
<evidence type="ECO:0000256" key="1">
    <source>
        <dbReference type="SAM" id="Coils"/>
    </source>
</evidence>
<accession>K2GG97</accession>
<reference evidence="3" key="1">
    <citation type="journal article" date="2012" name="Science">
        <title>Fermentation, hydrogen, and sulfur metabolism in multiple uncultivated bacterial phyla.</title>
        <authorList>
            <person name="Wrighton K.C."/>
            <person name="Thomas B.C."/>
            <person name="Sharon I."/>
            <person name="Miller C.S."/>
            <person name="Castelle C.J."/>
            <person name="VerBerkmoes N.C."/>
            <person name="Wilkins M.J."/>
            <person name="Hettich R.L."/>
            <person name="Lipton M.S."/>
            <person name="Williams K.H."/>
            <person name="Long P.E."/>
            <person name="Banfield J.F."/>
        </authorList>
    </citation>
    <scope>NUCLEOTIDE SEQUENCE [LARGE SCALE GENOMIC DNA]</scope>
</reference>
<name>K2GG97_9BACT</name>
<feature type="transmembrane region" description="Helical" evidence="2">
    <location>
        <begin position="275"/>
        <end position="294"/>
    </location>
</feature>
<comment type="caution">
    <text evidence="3">The sequence shown here is derived from an EMBL/GenBank/DDBJ whole genome shotgun (WGS) entry which is preliminary data.</text>
</comment>